<accession>A0ABQ7R6L6</accession>
<protein>
    <recommendedName>
        <fullName evidence="2">NOG C-terminal domain-containing protein</fullName>
    </recommendedName>
</protein>
<feature type="region of interest" description="Disordered" evidence="1">
    <location>
        <begin position="247"/>
        <end position="289"/>
    </location>
</feature>
<reference evidence="3 4" key="1">
    <citation type="submission" date="2021-06" db="EMBL/GenBank/DDBJ databases">
        <title>A haploid diamondback moth (Plutella xylostella L.) genome assembly resolves 31 chromosomes and identifies a diamide resistance mutation.</title>
        <authorList>
            <person name="Ward C.M."/>
            <person name="Perry K.D."/>
            <person name="Baker G."/>
            <person name="Powis K."/>
            <person name="Heckel D.G."/>
            <person name="Baxter S.W."/>
        </authorList>
    </citation>
    <scope>NUCLEOTIDE SEQUENCE [LARGE SCALE GENOMIC DNA]</scope>
    <source>
        <strain evidence="3 4">LV</strain>
        <tissue evidence="3">Single pupa</tissue>
    </source>
</reference>
<evidence type="ECO:0000313" key="4">
    <source>
        <dbReference type="Proteomes" id="UP000823941"/>
    </source>
</evidence>
<feature type="region of interest" description="Disordered" evidence="1">
    <location>
        <begin position="170"/>
        <end position="196"/>
    </location>
</feature>
<evidence type="ECO:0000259" key="2">
    <source>
        <dbReference type="Pfam" id="PF08155"/>
    </source>
</evidence>
<name>A0ABQ7R6L6_PLUXY</name>
<sequence length="343" mass="39489">MRMSTVTEEGVQEVKIEACERLLGHRVTEKMKTKKVDGILNRLHVSMPTPRDSRARPPTAPPPGVKRRERVERHIELEQGDDYVLDLQKNYTEIAEEERHDPIPEFWEGHNIADYIDPEIFEKLAELEKDEELREEAGMYAVPKIELDETMKEIRELARQIRNKKAVLKDESRLTKQSTKPVMPRNTRARGRERSTTRLRDEMEKLDELEAIVSCEHGSRARGCVRSTTRLRDEMEKLGVDMSETKDAHFTRRRARSRSASGVANKRAKMDDGRARSVSRPARDEQGVKDTTMARRAKNMAHVAIAKKTKKMGLKGEADRFIGTKMPKHLFAGKRGVGKTDRR</sequence>
<feature type="domain" description="NOG C-terminal" evidence="2">
    <location>
        <begin position="70"/>
        <end position="120"/>
    </location>
</feature>
<proteinExistence type="predicted"/>
<feature type="region of interest" description="Disordered" evidence="1">
    <location>
        <begin position="47"/>
        <end position="66"/>
    </location>
</feature>
<evidence type="ECO:0000313" key="3">
    <source>
        <dbReference type="EMBL" id="KAG7312901.1"/>
    </source>
</evidence>
<evidence type="ECO:0000256" key="1">
    <source>
        <dbReference type="SAM" id="MobiDB-lite"/>
    </source>
</evidence>
<feature type="compositionally biased region" description="Basic and acidic residues" evidence="1">
    <location>
        <begin position="268"/>
        <end position="288"/>
    </location>
</feature>
<dbReference type="Proteomes" id="UP000823941">
    <property type="component" value="Chromosome 2"/>
</dbReference>
<dbReference type="Pfam" id="PF08155">
    <property type="entry name" value="NOGCT"/>
    <property type="match status" value="1"/>
</dbReference>
<dbReference type="EMBL" id="JAHIBW010000002">
    <property type="protein sequence ID" value="KAG7312901.1"/>
    <property type="molecule type" value="Genomic_DNA"/>
</dbReference>
<gene>
    <name evidence="3" type="ORF">JYU34_001298</name>
</gene>
<keyword evidence="4" id="KW-1185">Reference proteome</keyword>
<dbReference type="PANTHER" id="PTHR45759">
    <property type="entry name" value="NUCLEOLAR GTP-BINDING PROTEIN 1"/>
    <property type="match status" value="1"/>
</dbReference>
<comment type="caution">
    <text evidence="3">The sequence shown here is derived from an EMBL/GenBank/DDBJ whole genome shotgun (WGS) entry which is preliminary data.</text>
</comment>
<organism evidence="3 4">
    <name type="scientific">Plutella xylostella</name>
    <name type="common">Diamondback moth</name>
    <name type="synonym">Plutella maculipennis</name>
    <dbReference type="NCBI Taxonomy" id="51655"/>
    <lineage>
        <taxon>Eukaryota</taxon>
        <taxon>Metazoa</taxon>
        <taxon>Ecdysozoa</taxon>
        <taxon>Arthropoda</taxon>
        <taxon>Hexapoda</taxon>
        <taxon>Insecta</taxon>
        <taxon>Pterygota</taxon>
        <taxon>Neoptera</taxon>
        <taxon>Endopterygota</taxon>
        <taxon>Lepidoptera</taxon>
        <taxon>Glossata</taxon>
        <taxon>Ditrysia</taxon>
        <taxon>Yponomeutoidea</taxon>
        <taxon>Plutellidae</taxon>
        <taxon>Plutella</taxon>
    </lineage>
</organism>
<dbReference type="InterPro" id="IPR012973">
    <property type="entry name" value="NOG_C"/>
</dbReference>